<sequence>MMAAANRVFASDPSFGARQTLFAASQDVPGDSFIGPRFGQFVPSQPVGRSPLAKRVGTQKA</sequence>
<evidence type="ECO:0000256" key="1">
    <source>
        <dbReference type="SAM" id="MobiDB-lite"/>
    </source>
</evidence>
<evidence type="ECO:0000313" key="2">
    <source>
        <dbReference type="EMBL" id="MDT0488748.1"/>
    </source>
</evidence>
<reference evidence="3" key="1">
    <citation type="submission" date="2023-07" db="EMBL/GenBank/DDBJ databases">
        <title>30 novel species of actinomycetes from the DSMZ collection.</title>
        <authorList>
            <person name="Nouioui I."/>
        </authorList>
    </citation>
    <scope>NUCLEOTIDE SEQUENCE [LARGE SCALE GENOMIC DNA]</scope>
    <source>
        <strain evidence="3">DSM 41640</strain>
    </source>
</reference>
<evidence type="ECO:0000313" key="3">
    <source>
        <dbReference type="Proteomes" id="UP001183824"/>
    </source>
</evidence>
<feature type="non-terminal residue" evidence="2">
    <location>
        <position position="61"/>
    </location>
</feature>
<protein>
    <submittedName>
        <fullName evidence="2">Oxidoreductase</fullName>
    </submittedName>
</protein>
<comment type="caution">
    <text evidence="2">The sequence shown here is derived from an EMBL/GenBank/DDBJ whole genome shotgun (WGS) entry which is preliminary data.</text>
</comment>
<accession>A0ABU2VT32</accession>
<organism evidence="2 3">
    <name type="scientific">Streptomyces doebereineriae</name>
    <dbReference type="NCBI Taxonomy" id="3075528"/>
    <lineage>
        <taxon>Bacteria</taxon>
        <taxon>Bacillati</taxon>
        <taxon>Actinomycetota</taxon>
        <taxon>Actinomycetes</taxon>
        <taxon>Kitasatosporales</taxon>
        <taxon>Streptomycetaceae</taxon>
        <taxon>Streptomyces</taxon>
    </lineage>
</organism>
<feature type="region of interest" description="Disordered" evidence="1">
    <location>
        <begin position="39"/>
        <end position="61"/>
    </location>
</feature>
<keyword evidence="3" id="KW-1185">Reference proteome</keyword>
<name>A0ABU2VT32_9ACTN</name>
<dbReference type="Proteomes" id="UP001183824">
    <property type="component" value="Unassembled WGS sequence"/>
</dbReference>
<gene>
    <name evidence="2" type="ORF">RNB18_52875</name>
</gene>
<proteinExistence type="predicted"/>
<dbReference type="EMBL" id="JAVREZ010000482">
    <property type="protein sequence ID" value="MDT0488748.1"/>
    <property type="molecule type" value="Genomic_DNA"/>
</dbReference>